<proteinExistence type="predicted"/>
<evidence type="ECO:0000313" key="2">
    <source>
        <dbReference type="Proteomes" id="UP000245021"/>
    </source>
</evidence>
<dbReference type="Proteomes" id="UP000245021">
    <property type="component" value="Unassembled WGS sequence"/>
</dbReference>
<dbReference type="AlphaFoldDB" id="A0A2R5HJP8"/>
<keyword evidence="1" id="KW-0808">Transferase</keyword>
<keyword evidence="2" id="KW-1185">Reference proteome</keyword>
<sequence>MKRLLLYVHFNKFNQLSDHVVYQLQQMRGLFERVVFISNSPFEATDQERLEKQGLIDDFIQRKNTGFDFAAWRDGMVFVGFDVLEAYDNVTLMNDTCFGPLYDMAPIYEGYEAEGVDFWGITNHRAYQESKGHSFAEHIQSYYKVFSQKMLQSQVFKDFWQGVEDFSDVQEVIDHYEIRSTSVFMDAGFSYQTILDTRELDDSNILHPDFSYYAPDVILQRKVPFIKVKAFQALENRSVARYMLDYVDEHSDYPVDLIVKHMAKITFPDEPYLLTRKYLPEVQDTTAINKKIAVHLHVFYPELLADFLEAFGEFSFAYDLFLTTNTDEKEAMIKKELEERAVKAEVIRTENFGRDVMPFLALRDQLRQYDIVGHFHTKRSLEAAFFAGESWRTELMDMLLKPADNIMRNFEARPDLGIVIADMPSFFRLNKIVDPDNENKKIAPYLNNLWERMGLGDIRKVNFHDFSTYTMSYGTFFWAKTEVIEPLFAVEIKPSEIPPEPLPQNTMLHAIERILVYMAWGKDMDFAISKNPVEMTPFVDQKTFNLRWSISPQNANDVPLRVLTKLFVKRTVRFIKYRIKKLIGKA</sequence>
<dbReference type="Pfam" id="PF05045">
    <property type="entry name" value="RgpF"/>
    <property type="match status" value="1"/>
</dbReference>
<organism evidence="1 2">
    <name type="scientific">Lactococcus termiticola</name>
    <dbReference type="NCBI Taxonomy" id="2169526"/>
    <lineage>
        <taxon>Bacteria</taxon>
        <taxon>Bacillati</taxon>
        <taxon>Bacillota</taxon>
        <taxon>Bacilli</taxon>
        <taxon>Lactobacillales</taxon>
        <taxon>Streptococcaceae</taxon>
        <taxon>Lactococcus</taxon>
    </lineage>
</organism>
<dbReference type="InterPro" id="IPR007739">
    <property type="entry name" value="RgpF"/>
</dbReference>
<reference evidence="1 2" key="1">
    <citation type="journal article" date="2018" name="Genome Announc.">
        <title>Draft Genome Sequence of Lactococcus sp. Strain NtB2 (JCM 32569), Isolated from the Gut of the Higher Termite Nasutitermes takasagoensis.</title>
        <authorList>
            <person name="Noda S."/>
            <person name="Aihara C."/>
            <person name="Yuki M."/>
            <person name="Ohkuma M."/>
        </authorList>
    </citation>
    <scope>NUCLEOTIDE SEQUENCE [LARGE SCALE GENOMIC DNA]</scope>
    <source>
        <strain evidence="1 2">NtB2</strain>
    </source>
</reference>
<gene>
    <name evidence="1" type="primary">rgpF_1</name>
    <name evidence="1" type="ORF">NtB2_00664</name>
</gene>
<name>A0A2R5HJP8_9LACT</name>
<dbReference type="RefSeq" id="WP_109245523.1">
    <property type="nucleotide sequence ID" value="NZ_BFFO01000003.1"/>
</dbReference>
<dbReference type="OrthoDB" id="9815339at2"/>
<protein>
    <submittedName>
        <fullName evidence="1">Alpha-L-Rha alpha-1,3-L-rhamnosyltransferase</fullName>
    </submittedName>
</protein>
<dbReference type="EMBL" id="BFFO01000003">
    <property type="protein sequence ID" value="GBG96551.1"/>
    <property type="molecule type" value="Genomic_DNA"/>
</dbReference>
<evidence type="ECO:0000313" key="1">
    <source>
        <dbReference type="EMBL" id="GBG96551.1"/>
    </source>
</evidence>
<comment type="caution">
    <text evidence="1">The sequence shown here is derived from an EMBL/GenBank/DDBJ whole genome shotgun (WGS) entry which is preliminary data.</text>
</comment>
<accession>A0A2R5HJP8</accession>
<dbReference type="GO" id="GO:0016740">
    <property type="term" value="F:transferase activity"/>
    <property type="evidence" value="ECO:0007669"/>
    <property type="project" value="UniProtKB-KW"/>
</dbReference>